<keyword evidence="3" id="KW-0808">Transferase</keyword>
<dbReference type="PANTHER" id="PTHR48047:SF118">
    <property type="entry name" value="HEXOSYLTRANSFERASE-RELATED"/>
    <property type="match status" value="1"/>
</dbReference>
<dbReference type="Proteomes" id="UP001372338">
    <property type="component" value="Unassembled WGS sequence"/>
</dbReference>
<name>A0AAN9HV25_CROPI</name>
<proteinExistence type="inferred from homology"/>
<accession>A0AAN9HV25</accession>
<dbReference type="InterPro" id="IPR002213">
    <property type="entry name" value="UDP_glucos_trans"/>
</dbReference>
<sequence>MSTTTQTHLLAYPFPSSGHAIPLIDLTKTLVSRGLYVTVLVTPTTLPLLPPDYSPLLQTLLLPAVKFTHPTQNRLIAVVKFMTHHHYPIILDWARAHSSPPTAIISDFFMAWTHHLARDLHVPRLVFSPSGAFALSISFSLWRDLQQNDNPEDENYVVSFPNVPNSPLYPWWQISPLFRENKRGEPEWEYHRENMLLNLEAWGVVFNTFIGLERVYLDHVRKEIGHERVWAVGPVLPLPRGGSGSIGFEDRGGSSTVDCHELITWLDSHADASVVYVCFGSRTVLTSAQMEVLTRALELSGVHFVLSLRGPDERHVARDNGKLPDGFVDRVRDEGFVIQGWAPQLVILNHRAVGSFLTHCGWNSVLEGLVSGVVMLTWPMGADQYTNAKLLVDQLGVAIRAAEGEENIPEASELALRIKKSLEKTNERLRAEEIRGAAVNALRKNGSSQKQLDTLVDKLNELKTVHK</sequence>
<protein>
    <submittedName>
        <fullName evidence="4">Uncharacterized protein</fullName>
    </submittedName>
</protein>
<dbReference type="Gene3D" id="3.40.50.2000">
    <property type="entry name" value="Glycogen Phosphorylase B"/>
    <property type="match status" value="2"/>
</dbReference>
<dbReference type="Pfam" id="PF00201">
    <property type="entry name" value="UDPGT"/>
    <property type="match status" value="1"/>
</dbReference>
<dbReference type="GO" id="GO:0035251">
    <property type="term" value="F:UDP-glucosyltransferase activity"/>
    <property type="evidence" value="ECO:0007669"/>
    <property type="project" value="TreeGrafter"/>
</dbReference>
<evidence type="ECO:0000313" key="4">
    <source>
        <dbReference type="EMBL" id="KAK7257258.1"/>
    </source>
</evidence>
<keyword evidence="2" id="KW-0328">Glycosyltransferase</keyword>
<dbReference type="AlphaFoldDB" id="A0AAN9HV25"/>
<organism evidence="4 5">
    <name type="scientific">Crotalaria pallida</name>
    <name type="common">Smooth rattlebox</name>
    <name type="synonym">Crotalaria striata</name>
    <dbReference type="NCBI Taxonomy" id="3830"/>
    <lineage>
        <taxon>Eukaryota</taxon>
        <taxon>Viridiplantae</taxon>
        <taxon>Streptophyta</taxon>
        <taxon>Embryophyta</taxon>
        <taxon>Tracheophyta</taxon>
        <taxon>Spermatophyta</taxon>
        <taxon>Magnoliopsida</taxon>
        <taxon>eudicotyledons</taxon>
        <taxon>Gunneridae</taxon>
        <taxon>Pentapetalae</taxon>
        <taxon>rosids</taxon>
        <taxon>fabids</taxon>
        <taxon>Fabales</taxon>
        <taxon>Fabaceae</taxon>
        <taxon>Papilionoideae</taxon>
        <taxon>50 kb inversion clade</taxon>
        <taxon>genistoids sensu lato</taxon>
        <taxon>core genistoids</taxon>
        <taxon>Crotalarieae</taxon>
        <taxon>Crotalaria</taxon>
    </lineage>
</organism>
<keyword evidence="5" id="KW-1185">Reference proteome</keyword>
<comment type="caution">
    <text evidence="4">The sequence shown here is derived from an EMBL/GenBank/DDBJ whole genome shotgun (WGS) entry which is preliminary data.</text>
</comment>
<evidence type="ECO:0000256" key="3">
    <source>
        <dbReference type="ARBA" id="ARBA00022679"/>
    </source>
</evidence>
<evidence type="ECO:0000313" key="5">
    <source>
        <dbReference type="Proteomes" id="UP001372338"/>
    </source>
</evidence>
<dbReference type="CDD" id="cd03784">
    <property type="entry name" value="GT1_Gtf-like"/>
    <property type="match status" value="1"/>
</dbReference>
<dbReference type="SUPFAM" id="SSF53756">
    <property type="entry name" value="UDP-Glycosyltransferase/glycogen phosphorylase"/>
    <property type="match status" value="1"/>
</dbReference>
<reference evidence="4 5" key="1">
    <citation type="submission" date="2024-01" db="EMBL/GenBank/DDBJ databases">
        <title>The genomes of 5 underutilized Papilionoideae crops provide insights into root nodulation and disease resistanc.</title>
        <authorList>
            <person name="Yuan L."/>
        </authorList>
    </citation>
    <scope>NUCLEOTIDE SEQUENCE [LARGE SCALE GENOMIC DNA]</scope>
    <source>
        <strain evidence="4">ZHUSHIDOU_FW_LH</strain>
        <tissue evidence="4">Leaf</tissue>
    </source>
</reference>
<gene>
    <name evidence="4" type="ORF">RIF29_31106</name>
</gene>
<dbReference type="FunFam" id="3.40.50.2000:FF:000064">
    <property type="entry name" value="Glycosyltransferase"/>
    <property type="match status" value="1"/>
</dbReference>
<dbReference type="PANTHER" id="PTHR48047">
    <property type="entry name" value="GLYCOSYLTRANSFERASE"/>
    <property type="match status" value="1"/>
</dbReference>
<dbReference type="EMBL" id="JAYWIO010000006">
    <property type="protein sequence ID" value="KAK7257258.1"/>
    <property type="molecule type" value="Genomic_DNA"/>
</dbReference>
<evidence type="ECO:0000256" key="1">
    <source>
        <dbReference type="ARBA" id="ARBA00009995"/>
    </source>
</evidence>
<comment type="similarity">
    <text evidence="1">Belongs to the UDP-glycosyltransferase family.</text>
</comment>
<evidence type="ECO:0000256" key="2">
    <source>
        <dbReference type="ARBA" id="ARBA00022676"/>
    </source>
</evidence>